<comment type="caution">
    <text evidence="1">The sequence shown here is derived from an EMBL/GenBank/DDBJ whole genome shotgun (WGS) entry which is preliminary data.</text>
</comment>
<reference evidence="1" key="1">
    <citation type="submission" date="2021-09" db="EMBL/GenBank/DDBJ databases">
        <title>Genomic analysis of Ralstonia spp.</title>
        <authorList>
            <person name="Aburjaile F."/>
            <person name="Ariute J.C."/>
            <person name="Pais A.K.L."/>
            <person name="Albuquerque G.M.R."/>
            <person name="Silva A.M.F."/>
            <person name="Brenig B."/>
            <person name="Azevedo V."/>
            <person name="Matiuzzi M."/>
            <person name="Ramos R."/>
            <person name="Goes-Neto A."/>
            <person name="Soares S."/>
            <person name="Iseppon A.M.B."/>
            <person name="Souza E."/>
            <person name="Gama M."/>
        </authorList>
    </citation>
    <scope>NUCLEOTIDE SEQUENCE</scope>
    <source>
        <strain evidence="1">B4</strain>
    </source>
</reference>
<evidence type="ECO:0000313" key="2">
    <source>
        <dbReference type="Proteomes" id="UP001143674"/>
    </source>
</evidence>
<dbReference type="Proteomes" id="UP001143674">
    <property type="component" value="Unassembled WGS sequence"/>
</dbReference>
<name>A0AAE3NJ46_RALSL</name>
<dbReference type="AlphaFoldDB" id="A0AAE3NJ46"/>
<protein>
    <submittedName>
        <fullName evidence="1">Uncharacterized protein</fullName>
    </submittedName>
</protein>
<accession>A0AAE3NJ46</accession>
<dbReference type="EMBL" id="JAIVEX010000006">
    <property type="protein sequence ID" value="MDB0522483.1"/>
    <property type="molecule type" value="Genomic_DNA"/>
</dbReference>
<evidence type="ECO:0000313" key="1">
    <source>
        <dbReference type="EMBL" id="MDB0522483.1"/>
    </source>
</evidence>
<sequence>GGVGAAVGEMASSALAGSGLNAGVQGLVAGTVAGIASGTTAAVMRGGRVQIAQIAADAFGNALGQSIAEANLPQQTMPQWAQSGLNGPNDPLYGTTLGVNPSYATRQSIFDASSSSGDWSWTPSDASAESPMGSAPVAALGLDANGAFRYTPGPQYESIATLAANDLTQGGRVVSDGNGGYITNLPATVATPSGSHTEYELPPEVVGYGTVYGGGVTQHYADATSLSGESWFADPIGRNYAQASGQMFSGAVGSGPSSWDALTQQKDATVAVTGTYNRFDDIAQAFRASPGSASDWLIGVAHAMQYERPVTAQPVRMNPGAVALNGALESPFAGMAVGLTYALGGSHTDAMYASQLGNSLDGLAAARAGYQLPKASQMGGLASGRRGAAPPVGQTYSGNPLELDFVGPPRPLSTRQIDMLTSYPDAHSLQRHGGSVTDGQLIIRALTGVAPDNSVKLTKSGQPILPPMSSAFHSDQLLGYADQYVRSNGALANAIQNHPGEAFVTVTPADVGDMGLNLGRGYVRLGGSRLQPDLQGAPQLIDNLRSVQGTYYFNATTGQWETVTLFPAR</sequence>
<dbReference type="RefSeq" id="WP_221462077.1">
    <property type="nucleotide sequence ID" value="NZ_JABZEH010000001.1"/>
</dbReference>
<organism evidence="1 2">
    <name type="scientific">Ralstonia solanacearum</name>
    <name type="common">Pseudomonas solanacearum</name>
    <dbReference type="NCBI Taxonomy" id="305"/>
    <lineage>
        <taxon>Bacteria</taxon>
        <taxon>Pseudomonadati</taxon>
        <taxon>Pseudomonadota</taxon>
        <taxon>Betaproteobacteria</taxon>
        <taxon>Burkholderiales</taxon>
        <taxon>Burkholderiaceae</taxon>
        <taxon>Ralstonia</taxon>
        <taxon>Ralstonia solanacearum species complex</taxon>
    </lineage>
</organism>
<proteinExistence type="predicted"/>
<gene>
    <name evidence="1" type="ORF">LBW55_12800</name>
</gene>
<feature type="non-terminal residue" evidence="1">
    <location>
        <position position="1"/>
    </location>
</feature>